<dbReference type="OrthoDB" id="5188486at2"/>
<keyword evidence="5" id="KW-1185">Reference proteome</keyword>
<dbReference type="Proteomes" id="UP000267128">
    <property type="component" value="Unassembled WGS sequence"/>
</dbReference>
<evidence type="ECO:0000256" key="1">
    <source>
        <dbReference type="ARBA" id="ARBA00004370"/>
    </source>
</evidence>
<gene>
    <name evidence="4" type="ORF">EFK50_02180</name>
</gene>
<name>A0A3N0CN99_9ACTN</name>
<evidence type="ECO:0000313" key="4">
    <source>
        <dbReference type="EMBL" id="RNL64820.1"/>
    </source>
</evidence>
<dbReference type="PANTHER" id="PTHR37042">
    <property type="entry name" value="OUTER MEMBRANE PROTEIN RV1973"/>
    <property type="match status" value="1"/>
</dbReference>
<sequence>MSSEASSAAEDPDLDPVDKLKQWRQISAVLAVLLVGSVITLMFLIRSAENDEPTSGGSSAQVLRAAEKAADAAARQAAVSLTTYDYASLEEDFSWAETAGTAKFQDQYAEVSAPIRELVTETRAHAEGTVVDSAARAVDADHVTVLLFVDQTLTSKGSDRPTLDQPRLTMMMVREDGRWLLDEVKLSNLTSN</sequence>
<reference evidence="4 5" key="1">
    <citation type="submission" date="2018-11" db="EMBL/GenBank/DDBJ databases">
        <authorList>
            <person name="Li F."/>
        </authorList>
    </citation>
    <scope>NUCLEOTIDE SEQUENCE [LARGE SCALE GENOMIC DNA]</scope>
    <source>
        <strain evidence="4 5">Gsoil 097</strain>
    </source>
</reference>
<organism evidence="4 5">
    <name type="scientific">Nocardioides marmoriginsengisoli</name>
    <dbReference type="NCBI Taxonomy" id="661483"/>
    <lineage>
        <taxon>Bacteria</taxon>
        <taxon>Bacillati</taxon>
        <taxon>Actinomycetota</taxon>
        <taxon>Actinomycetes</taxon>
        <taxon>Propionibacteriales</taxon>
        <taxon>Nocardioidaceae</taxon>
        <taxon>Nocardioides</taxon>
    </lineage>
</organism>
<protein>
    <recommendedName>
        <fullName evidence="6">Mce-associated membrane protein</fullName>
    </recommendedName>
</protein>
<evidence type="ECO:0000256" key="2">
    <source>
        <dbReference type="ARBA" id="ARBA00023136"/>
    </source>
</evidence>
<proteinExistence type="predicted"/>
<comment type="caution">
    <text evidence="4">The sequence shown here is derived from an EMBL/GenBank/DDBJ whole genome shotgun (WGS) entry which is preliminary data.</text>
</comment>
<dbReference type="RefSeq" id="WP_123225923.1">
    <property type="nucleotide sequence ID" value="NZ_RJSE01000003.1"/>
</dbReference>
<dbReference type="EMBL" id="RJSE01000003">
    <property type="protein sequence ID" value="RNL64820.1"/>
    <property type="molecule type" value="Genomic_DNA"/>
</dbReference>
<feature type="transmembrane region" description="Helical" evidence="3">
    <location>
        <begin position="26"/>
        <end position="45"/>
    </location>
</feature>
<evidence type="ECO:0008006" key="6">
    <source>
        <dbReference type="Google" id="ProtNLM"/>
    </source>
</evidence>
<keyword evidence="2 3" id="KW-0472">Membrane</keyword>
<keyword evidence="3" id="KW-0812">Transmembrane</keyword>
<evidence type="ECO:0000256" key="3">
    <source>
        <dbReference type="SAM" id="Phobius"/>
    </source>
</evidence>
<dbReference type="GO" id="GO:0016020">
    <property type="term" value="C:membrane"/>
    <property type="evidence" value="ECO:0007669"/>
    <property type="project" value="UniProtKB-SubCell"/>
</dbReference>
<dbReference type="PANTHER" id="PTHR37042:SF4">
    <property type="entry name" value="OUTER MEMBRANE PROTEIN RV1973"/>
    <property type="match status" value="1"/>
</dbReference>
<keyword evidence="3" id="KW-1133">Transmembrane helix</keyword>
<dbReference type="AlphaFoldDB" id="A0A3N0CN99"/>
<evidence type="ECO:0000313" key="5">
    <source>
        <dbReference type="Proteomes" id="UP000267128"/>
    </source>
</evidence>
<accession>A0A3N0CN99</accession>
<comment type="subcellular location">
    <subcellularLocation>
        <location evidence="1">Membrane</location>
    </subcellularLocation>
</comment>